<comment type="function">
    <text evidence="6">Functions as component of the Arp2/3 complex which is involved in regulation of actin polymerization and together with an activating nucleation-promoting factor (NPF) mediates the formation of branched actin networks. Arp2/3 complex plays a critical role in the control of cell morphogenesis via the modulation of cell polarity development.</text>
</comment>
<dbReference type="GO" id="GO:0005885">
    <property type="term" value="C:Arp2/3 protein complex"/>
    <property type="evidence" value="ECO:0007669"/>
    <property type="project" value="InterPro"/>
</dbReference>
<dbReference type="PANTHER" id="PTHR12644">
    <property type="entry name" value="ARP2/3 COMPLEX 16 KD SUBUNIT P16-ARC"/>
    <property type="match status" value="1"/>
</dbReference>
<dbReference type="GO" id="GO:0034314">
    <property type="term" value="P:Arp2/3 complex-mediated actin nucleation"/>
    <property type="evidence" value="ECO:0007669"/>
    <property type="project" value="InterPro"/>
</dbReference>
<keyword evidence="4 6" id="KW-0206">Cytoskeleton</keyword>
<dbReference type="EMBL" id="OU892283">
    <property type="protein sequence ID" value="CAG9771748.1"/>
    <property type="molecule type" value="Genomic_DNA"/>
</dbReference>
<dbReference type="AlphaFoldDB" id="A0A9N9QRG1"/>
<name>A0A9N9QRG1_9CUCU</name>
<evidence type="ECO:0000256" key="4">
    <source>
        <dbReference type="ARBA" id="ARBA00023212"/>
    </source>
</evidence>
<accession>A0A9N9QRG1</accession>
<comment type="subcellular location">
    <subcellularLocation>
        <location evidence="1">Cytoplasm</location>
        <location evidence="1">Cytoskeleton</location>
    </subcellularLocation>
</comment>
<evidence type="ECO:0000256" key="5">
    <source>
        <dbReference type="ARBA" id="ARBA00060329"/>
    </source>
</evidence>
<evidence type="ECO:0000313" key="7">
    <source>
        <dbReference type="EMBL" id="CAG9771748.1"/>
    </source>
</evidence>
<organism evidence="7 8">
    <name type="scientific">Ceutorhynchus assimilis</name>
    <name type="common">cabbage seed weevil</name>
    <dbReference type="NCBI Taxonomy" id="467358"/>
    <lineage>
        <taxon>Eukaryota</taxon>
        <taxon>Metazoa</taxon>
        <taxon>Ecdysozoa</taxon>
        <taxon>Arthropoda</taxon>
        <taxon>Hexapoda</taxon>
        <taxon>Insecta</taxon>
        <taxon>Pterygota</taxon>
        <taxon>Neoptera</taxon>
        <taxon>Endopterygota</taxon>
        <taxon>Coleoptera</taxon>
        <taxon>Polyphaga</taxon>
        <taxon>Cucujiformia</taxon>
        <taxon>Curculionidae</taxon>
        <taxon>Ceutorhynchinae</taxon>
        <taxon>Ceutorhynchus</taxon>
    </lineage>
</organism>
<evidence type="ECO:0000256" key="1">
    <source>
        <dbReference type="ARBA" id="ARBA00004245"/>
    </source>
</evidence>
<protein>
    <recommendedName>
        <fullName evidence="6">Actin-related protein 2/3 complex subunit 5</fullName>
    </recommendedName>
</protein>
<comment type="function">
    <text evidence="5">Functions as a component of the Arp2/3 complex which is involved in regulation of actin polymerization and together with an activating nucleation-promoting factor (NPF) mediates the formation of branched actin networks.</text>
</comment>
<dbReference type="GO" id="GO:0030833">
    <property type="term" value="P:regulation of actin filament polymerization"/>
    <property type="evidence" value="ECO:0007669"/>
    <property type="project" value="InterPro"/>
</dbReference>
<gene>
    <name evidence="7" type="ORF">CEUTPL_LOCUS12173</name>
</gene>
<evidence type="ECO:0000313" key="8">
    <source>
        <dbReference type="Proteomes" id="UP001152799"/>
    </source>
</evidence>
<keyword evidence="3" id="KW-0963">Cytoplasm</keyword>
<evidence type="ECO:0000256" key="6">
    <source>
        <dbReference type="RuleBase" id="RU004301"/>
    </source>
</evidence>
<dbReference type="OrthoDB" id="429520at2759"/>
<reference evidence="7" key="1">
    <citation type="submission" date="2022-01" db="EMBL/GenBank/DDBJ databases">
        <authorList>
            <person name="King R."/>
        </authorList>
    </citation>
    <scope>NUCLEOTIDE SEQUENCE</scope>
</reference>
<comment type="similarity">
    <text evidence="2 6">Belongs to the ARPC5 family.</text>
</comment>
<dbReference type="SUPFAM" id="SSF69103">
    <property type="entry name" value="Arp2/3 complex 16 kDa subunit ARPC5"/>
    <property type="match status" value="1"/>
</dbReference>
<dbReference type="InterPro" id="IPR036743">
    <property type="entry name" value="ARPC5_sf"/>
</dbReference>
<keyword evidence="8" id="KW-1185">Reference proteome</keyword>
<dbReference type="InterPro" id="IPR006789">
    <property type="entry name" value="ARPC5"/>
</dbReference>
<dbReference type="FunFam" id="1.25.40.190:FF:000003">
    <property type="entry name" value="Actin-related protein 2/3 complex subunit 5"/>
    <property type="match status" value="1"/>
</dbReference>
<sequence length="227" mass="25924">MAKNTFSSAFRKIDVDQYCEDNYKEDEVDQVGPQGPDENDVKNLLSKYPFYAIDNGKVIDALKLVLANAPLGCKNQQIKENALNLTLKVLLSIKPSQIEEAVNSLDMDLLDVLMKYVYKGFENPSEGSSGHLLVWHEKVYSIGGVGCIEYLLENVSTFTLNQIWKHLSDELKKDEELQSRLPCLEHYNRDDAIMHIDGPPPAKYRCLMCRNVNRQERNIDRGSRSLR</sequence>
<evidence type="ECO:0000256" key="3">
    <source>
        <dbReference type="ARBA" id="ARBA00022490"/>
    </source>
</evidence>
<evidence type="ECO:0000256" key="2">
    <source>
        <dbReference type="ARBA" id="ARBA00006084"/>
    </source>
</evidence>
<dbReference type="Proteomes" id="UP001152799">
    <property type="component" value="Chromosome 7"/>
</dbReference>
<dbReference type="Pfam" id="PF04699">
    <property type="entry name" value="P16-Arc"/>
    <property type="match status" value="1"/>
</dbReference>
<proteinExistence type="inferred from homology"/>
<dbReference type="Gene3D" id="1.25.40.190">
    <property type="entry name" value="Actin-related protein 2/3 complex subunit 5"/>
    <property type="match status" value="1"/>
</dbReference>